<keyword evidence="3" id="KW-0732">Signal</keyword>
<dbReference type="InterPro" id="IPR055401">
    <property type="entry name" value="CEMIP_beta-hel_dom"/>
</dbReference>
<keyword evidence="7" id="KW-1185">Reference proteome</keyword>
<proteinExistence type="predicted"/>
<keyword evidence="4" id="KW-0325">Glycoprotein</keyword>
<dbReference type="PANTHER" id="PTHR46769">
    <property type="entry name" value="POLYCYSTIC KIDNEY AND HEPATIC DISEASE 1 (AUTOSOMAL RECESSIVE)-LIKE 1"/>
    <property type="match status" value="1"/>
</dbReference>
<evidence type="ECO:0000313" key="6">
    <source>
        <dbReference type="EMBL" id="MFD2588866.1"/>
    </source>
</evidence>
<evidence type="ECO:0000313" key="7">
    <source>
        <dbReference type="Proteomes" id="UP001597526"/>
    </source>
</evidence>
<dbReference type="Pfam" id="PF24606">
    <property type="entry name" value="CEMIP_beta-hel"/>
    <property type="match status" value="1"/>
</dbReference>
<sequence length="910" mass="101547">MRPESTSCKPALSLFANLLFILLISVGTGYAQTYWSNPSSWPNGKVPSTNENVIISNGKTIILDTSTPNLGSLIVNGKLIFEDSDVTLTARWIMVHGLLQIGTKENPFQSKATITLNGPEEDVNTMGGRFLTTMMGGSLEIHGASASKLSWGQLEGNLEVGATSLTLNLEPKGWQIGDKIAIAPSGYEPYEAEELTITGINGNSISFTPALQYAHYGELQEYEGKILDERAEVAMLTRNVRIQGADDSPELRFGAHIMVMVDSGPIRVEGVEFTKTGQPGKEARYNFHWHLAGDREGDYIKNSSIHHGMQRAVVLHQTDNVLVENVVAYNIQNHAFVPAEDGNELNNTFKNNLAMLVRRPDKDFFAFPREGNGGSSQGEQRVGGFWMRNPHNNLIGNHVAGSERGTGFFFDTRSRGKEFRDYDLLPREIVFNDNVAHSCSVPGNLGNEGISNTALYGQVGHGHGFFMTTFHNGDLMWTFNNFTGYKNAMSGAWTEITNVTLDNFILADNAIGLLSSESYVQNSLVIGKSKNEIGGKNRHLRHGDRRAGYYSIAQGGSKEPKLSNVTFIDINKDVEEGKVAAAIIGHGGHKEYNFFENIQVKGETLPLWMSTRGSKGKNENSSILLDKDGSLTGYNRPVLIAHPYSSFANDAIEYREEWQAYILEAEGAMQLKMADIGFDLPQEVALIRDYDQHRIPKMQRAKQRYYSFFGNQRYTILGQWEIDDRRNLLELRSVLEKEGEWAIFKHPFPYTGVEVLDEDDFPITKVDTLKDLDNELANSYYFNEDEGALYIKMVTDETGYSKVNLIPKGEKTGNNYGLPDNSPDLYFRDITVYPNPLTSSSVLQYTLNQKEFLSVEVFDMLGRKTKQLFLGERDSGNHTLSLENVVVQSGVYILNVRVDDISVPIKIIKP</sequence>
<evidence type="ECO:0000256" key="3">
    <source>
        <dbReference type="ARBA" id="ARBA00022729"/>
    </source>
</evidence>
<reference evidence="7" key="1">
    <citation type="journal article" date="2019" name="Int. J. Syst. Evol. Microbiol.">
        <title>The Global Catalogue of Microorganisms (GCM) 10K type strain sequencing project: providing services to taxonomists for standard genome sequencing and annotation.</title>
        <authorList>
            <consortium name="The Broad Institute Genomics Platform"/>
            <consortium name="The Broad Institute Genome Sequencing Center for Infectious Disease"/>
            <person name="Wu L."/>
            <person name="Ma J."/>
        </authorList>
    </citation>
    <scope>NUCLEOTIDE SEQUENCE [LARGE SCALE GENOMIC DNA]</scope>
    <source>
        <strain evidence="7">KCTC 52368</strain>
    </source>
</reference>
<name>A0ABW5N183_9FLAO</name>
<organism evidence="6 7">
    <name type="scientific">Croceitalea marina</name>
    <dbReference type="NCBI Taxonomy" id="1775166"/>
    <lineage>
        <taxon>Bacteria</taxon>
        <taxon>Pseudomonadati</taxon>
        <taxon>Bacteroidota</taxon>
        <taxon>Flavobacteriia</taxon>
        <taxon>Flavobacteriales</taxon>
        <taxon>Flavobacteriaceae</taxon>
        <taxon>Croceitalea</taxon>
    </lineage>
</organism>
<dbReference type="InterPro" id="IPR019316">
    <property type="entry name" value="G8_domain"/>
</dbReference>
<evidence type="ECO:0000259" key="5">
    <source>
        <dbReference type="PROSITE" id="PS51484"/>
    </source>
</evidence>
<comment type="caution">
    <text evidence="6">The sequence shown here is derived from an EMBL/GenBank/DDBJ whole genome shotgun (WGS) entry which is preliminary data.</text>
</comment>
<dbReference type="SMART" id="SM01225">
    <property type="entry name" value="G8"/>
    <property type="match status" value="1"/>
</dbReference>
<accession>A0ABW5N183</accession>
<dbReference type="InterPro" id="IPR052387">
    <property type="entry name" value="Fibrocystin"/>
</dbReference>
<dbReference type="SUPFAM" id="SSF51126">
    <property type="entry name" value="Pectin lyase-like"/>
    <property type="match status" value="1"/>
</dbReference>
<dbReference type="EMBL" id="JBHULB010000082">
    <property type="protein sequence ID" value="MFD2588866.1"/>
    <property type="molecule type" value="Genomic_DNA"/>
</dbReference>
<dbReference type="Pfam" id="PF10162">
    <property type="entry name" value="G8"/>
    <property type="match status" value="1"/>
</dbReference>
<evidence type="ECO:0000256" key="1">
    <source>
        <dbReference type="ARBA" id="ARBA00004236"/>
    </source>
</evidence>
<protein>
    <submittedName>
        <fullName evidence="6">G8 domain-containing protein</fullName>
    </submittedName>
</protein>
<dbReference type="NCBIfam" id="TIGR04183">
    <property type="entry name" value="Por_Secre_tail"/>
    <property type="match status" value="1"/>
</dbReference>
<dbReference type="PROSITE" id="PS51484">
    <property type="entry name" value="G8"/>
    <property type="match status" value="1"/>
</dbReference>
<dbReference type="PANTHER" id="PTHR46769:SF2">
    <property type="entry name" value="FIBROCYSTIN-L ISOFORM 2 PRECURSOR-RELATED"/>
    <property type="match status" value="1"/>
</dbReference>
<dbReference type="InterPro" id="IPR011050">
    <property type="entry name" value="Pectin_lyase_fold/virulence"/>
</dbReference>
<dbReference type="Proteomes" id="UP001597526">
    <property type="component" value="Unassembled WGS sequence"/>
</dbReference>
<dbReference type="RefSeq" id="WP_377768324.1">
    <property type="nucleotide sequence ID" value="NZ_JBHULB010000082.1"/>
</dbReference>
<evidence type="ECO:0000256" key="4">
    <source>
        <dbReference type="ARBA" id="ARBA00023180"/>
    </source>
</evidence>
<keyword evidence="2" id="KW-1003">Cell membrane</keyword>
<keyword evidence="2" id="KW-0472">Membrane</keyword>
<comment type="subcellular location">
    <subcellularLocation>
        <location evidence="1">Cell membrane</location>
    </subcellularLocation>
</comment>
<dbReference type="InterPro" id="IPR026444">
    <property type="entry name" value="Secre_tail"/>
</dbReference>
<gene>
    <name evidence="6" type="ORF">ACFSQJ_18215</name>
</gene>
<feature type="domain" description="G8" evidence="5">
    <location>
        <begin position="39"/>
        <end position="156"/>
    </location>
</feature>
<evidence type="ECO:0000256" key="2">
    <source>
        <dbReference type="ARBA" id="ARBA00022475"/>
    </source>
</evidence>